<reference evidence="2 3" key="1">
    <citation type="submission" date="2019-09" db="EMBL/GenBank/DDBJ databases">
        <title>A chromosome-level genome assembly of the Chinese tupelo Nyssa sinensis.</title>
        <authorList>
            <person name="Yang X."/>
            <person name="Kang M."/>
            <person name="Yang Y."/>
            <person name="Xiong H."/>
            <person name="Wang M."/>
            <person name="Zhang Z."/>
            <person name="Wang Z."/>
            <person name="Wu H."/>
            <person name="Ma T."/>
            <person name="Liu J."/>
            <person name="Xi Z."/>
        </authorList>
    </citation>
    <scope>NUCLEOTIDE SEQUENCE [LARGE SCALE GENOMIC DNA]</scope>
    <source>
        <strain evidence="2">J267</strain>
        <tissue evidence="2">Leaf</tissue>
    </source>
</reference>
<keyword evidence="3" id="KW-1185">Reference proteome</keyword>
<accession>A0A5J5BIE5</accession>
<dbReference type="PANTHER" id="PTHR33133">
    <property type="entry name" value="OS08G0107100 PROTEIN-RELATED"/>
    <property type="match status" value="1"/>
</dbReference>
<keyword evidence="1" id="KW-0472">Membrane</keyword>
<evidence type="ECO:0000313" key="3">
    <source>
        <dbReference type="Proteomes" id="UP000325577"/>
    </source>
</evidence>
<evidence type="ECO:0000313" key="2">
    <source>
        <dbReference type="EMBL" id="KAA8542474.1"/>
    </source>
</evidence>
<dbReference type="Proteomes" id="UP000325577">
    <property type="component" value="Linkage Group LG12"/>
</dbReference>
<feature type="transmembrane region" description="Helical" evidence="1">
    <location>
        <begin position="109"/>
        <end position="129"/>
    </location>
</feature>
<evidence type="ECO:0000256" key="1">
    <source>
        <dbReference type="SAM" id="Phobius"/>
    </source>
</evidence>
<dbReference type="OrthoDB" id="687732at2759"/>
<name>A0A5J5BIE5_9ASTE</name>
<protein>
    <submittedName>
        <fullName evidence="2">Uncharacterized protein</fullName>
    </submittedName>
</protein>
<feature type="transmembrane region" description="Helical" evidence="1">
    <location>
        <begin position="68"/>
        <end position="89"/>
    </location>
</feature>
<proteinExistence type="predicted"/>
<keyword evidence="1" id="KW-1133">Transmembrane helix</keyword>
<gene>
    <name evidence="2" type="ORF">F0562_023390</name>
</gene>
<dbReference type="AlphaFoldDB" id="A0A5J5BIE5"/>
<organism evidence="2 3">
    <name type="scientific">Nyssa sinensis</name>
    <dbReference type="NCBI Taxonomy" id="561372"/>
    <lineage>
        <taxon>Eukaryota</taxon>
        <taxon>Viridiplantae</taxon>
        <taxon>Streptophyta</taxon>
        <taxon>Embryophyta</taxon>
        <taxon>Tracheophyta</taxon>
        <taxon>Spermatophyta</taxon>
        <taxon>Magnoliopsida</taxon>
        <taxon>eudicotyledons</taxon>
        <taxon>Gunneridae</taxon>
        <taxon>Pentapetalae</taxon>
        <taxon>asterids</taxon>
        <taxon>Cornales</taxon>
        <taxon>Nyssaceae</taxon>
        <taxon>Nyssa</taxon>
    </lineage>
</organism>
<feature type="transmembrane region" description="Helical" evidence="1">
    <location>
        <begin position="12"/>
        <end position="39"/>
    </location>
</feature>
<keyword evidence="1" id="KW-0812">Transmembrane</keyword>
<dbReference type="EMBL" id="CM018035">
    <property type="protein sequence ID" value="KAA8542474.1"/>
    <property type="molecule type" value="Genomic_DNA"/>
</dbReference>
<sequence length="168" mass="18271">MTLGFGYSSPTSLLLLSATAAVLYSIILANAIIICNLALVSSGMEKCGGYLAILKACVMIRGRTSTALSLAVPVNIALAAVEALFHYRVVRAYHHAENPTSSMVLEGMFIAYLYSLLIVLDTIVSCVFFKSCKTACRIDQGDRYSYRIEIEEQDGSTFAKVKNLEDLP</sequence>
<dbReference type="PANTHER" id="PTHR33133:SF3">
    <property type="entry name" value="TRANSMEMBRANE PROTEIN"/>
    <property type="match status" value="1"/>
</dbReference>